<dbReference type="PRINTS" id="PR00455">
    <property type="entry name" value="HTHTETR"/>
</dbReference>
<dbReference type="GO" id="GO:0000976">
    <property type="term" value="F:transcription cis-regulatory region binding"/>
    <property type="evidence" value="ECO:0007669"/>
    <property type="project" value="TreeGrafter"/>
</dbReference>
<evidence type="ECO:0000313" key="8">
    <source>
        <dbReference type="Proteomes" id="UP000032247"/>
    </source>
</evidence>
<dbReference type="AlphaFoldDB" id="A0A0D1KR53"/>
<dbReference type="SUPFAM" id="SSF46689">
    <property type="entry name" value="Homeodomain-like"/>
    <property type="match status" value="1"/>
</dbReference>
<keyword evidence="1" id="KW-0678">Repressor</keyword>
<protein>
    <submittedName>
        <fullName evidence="7">Transcriptional regulator</fullName>
    </submittedName>
</protein>
<dbReference type="InterPro" id="IPR050109">
    <property type="entry name" value="HTH-type_TetR-like_transc_reg"/>
</dbReference>
<dbReference type="SUPFAM" id="SSF48498">
    <property type="entry name" value="Tetracyclin repressor-like, C-terminal domain"/>
    <property type="match status" value="1"/>
</dbReference>
<evidence type="ECO:0000256" key="4">
    <source>
        <dbReference type="ARBA" id="ARBA00023163"/>
    </source>
</evidence>
<dbReference type="PANTHER" id="PTHR30055">
    <property type="entry name" value="HTH-TYPE TRANSCRIPTIONAL REGULATOR RUTR"/>
    <property type="match status" value="1"/>
</dbReference>
<dbReference type="GO" id="GO:0003700">
    <property type="term" value="F:DNA-binding transcription factor activity"/>
    <property type="evidence" value="ECO:0007669"/>
    <property type="project" value="TreeGrafter"/>
</dbReference>
<dbReference type="InterPro" id="IPR009057">
    <property type="entry name" value="Homeodomain-like_sf"/>
</dbReference>
<proteinExistence type="predicted"/>
<dbReference type="STRING" id="483913.AN935_16910"/>
<dbReference type="PROSITE" id="PS50977">
    <property type="entry name" value="HTH_TETR_2"/>
    <property type="match status" value="1"/>
</dbReference>
<dbReference type="Pfam" id="PF00440">
    <property type="entry name" value="TetR_N"/>
    <property type="match status" value="1"/>
</dbReference>
<evidence type="ECO:0000256" key="5">
    <source>
        <dbReference type="PROSITE-ProRule" id="PRU00335"/>
    </source>
</evidence>
<dbReference type="InterPro" id="IPR036271">
    <property type="entry name" value="Tet_transcr_reg_TetR-rel_C_sf"/>
</dbReference>
<comment type="caution">
    <text evidence="7">The sequence shown here is derived from an EMBL/GenBank/DDBJ whole genome shotgun (WGS) entry which is preliminary data.</text>
</comment>
<keyword evidence="3 5" id="KW-0238">DNA-binding</keyword>
<dbReference type="Gene3D" id="1.10.357.10">
    <property type="entry name" value="Tetracycline Repressor, domain 2"/>
    <property type="match status" value="1"/>
</dbReference>
<name>A0A0D1KR53_BACIU</name>
<keyword evidence="4" id="KW-0804">Transcription</keyword>
<gene>
    <name evidence="7" type="ORF">SC09_contig4orf00467</name>
</gene>
<organism evidence="7 8">
    <name type="scientific">Bacillus subtilis</name>
    <dbReference type="NCBI Taxonomy" id="1423"/>
    <lineage>
        <taxon>Bacteria</taxon>
        <taxon>Bacillati</taxon>
        <taxon>Bacillota</taxon>
        <taxon>Bacilli</taxon>
        <taxon>Bacillales</taxon>
        <taxon>Bacillaceae</taxon>
        <taxon>Bacillus</taxon>
    </lineage>
</organism>
<reference evidence="7 8" key="1">
    <citation type="submission" date="2014-12" db="EMBL/GenBank/DDBJ databases">
        <title>Comparative genome analysis of Bacillus coagulans HM-08, Clostridium butyricum HM-68, Bacillus subtilis HM-66 and Bacillus licheniformis BL-09.</title>
        <authorList>
            <person name="Zhang H."/>
        </authorList>
    </citation>
    <scope>NUCLEOTIDE SEQUENCE [LARGE SCALE GENOMIC DNA]</scope>
    <source>
        <strain evidence="7 8">HM-66</strain>
    </source>
</reference>
<keyword evidence="2" id="KW-0805">Transcription regulation</keyword>
<evidence type="ECO:0000256" key="1">
    <source>
        <dbReference type="ARBA" id="ARBA00022491"/>
    </source>
</evidence>
<sequence>MDKRILAETFRLIKQKGFSFTMNDLAAALGTSKRTLYAYYSSKDQLVEAVVEQFIAEMKQIERDIYENESLNVLEKVKKMLISLPQGMELLNMGLLNELKKYHYDAWLTLDTFIKAEWAIVLKLLDECKQQKRIRNINPDLFIHMYIGSINQVYDPEYPLKHQFTTGAVLESIVDVLFNGITADEEADAT</sequence>
<evidence type="ECO:0000259" key="6">
    <source>
        <dbReference type="PROSITE" id="PS50977"/>
    </source>
</evidence>
<evidence type="ECO:0000256" key="3">
    <source>
        <dbReference type="ARBA" id="ARBA00023125"/>
    </source>
</evidence>
<dbReference type="Proteomes" id="UP000032247">
    <property type="component" value="Unassembled WGS sequence"/>
</dbReference>
<accession>A0A0D1KR53</accession>
<dbReference type="PATRIC" id="fig|1423.173.peg.4156"/>
<dbReference type="RefSeq" id="WP_043858692.1">
    <property type="nucleotide sequence ID" value="NZ_CP178514.1"/>
</dbReference>
<feature type="domain" description="HTH tetR-type" evidence="6">
    <location>
        <begin position="1"/>
        <end position="58"/>
    </location>
</feature>
<evidence type="ECO:0000256" key="2">
    <source>
        <dbReference type="ARBA" id="ARBA00023015"/>
    </source>
</evidence>
<dbReference type="Gene3D" id="1.10.10.60">
    <property type="entry name" value="Homeodomain-like"/>
    <property type="match status" value="1"/>
</dbReference>
<dbReference type="EMBL" id="JXBC01000013">
    <property type="protein sequence ID" value="KIU05616.1"/>
    <property type="molecule type" value="Genomic_DNA"/>
</dbReference>
<feature type="DNA-binding region" description="H-T-H motif" evidence="5">
    <location>
        <begin position="21"/>
        <end position="40"/>
    </location>
</feature>
<evidence type="ECO:0000313" key="7">
    <source>
        <dbReference type="EMBL" id="KIU05616.1"/>
    </source>
</evidence>
<dbReference type="InterPro" id="IPR001647">
    <property type="entry name" value="HTH_TetR"/>
</dbReference>
<dbReference type="PANTHER" id="PTHR30055:SF175">
    <property type="entry name" value="HTH-TYPE TRANSCRIPTIONAL REPRESSOR KSTR2"/>
    <property type="match status" value="1"/>
</dbReference>